<evidence type="ECO:0000313" key="3">
    <source>
        <dbReference type="Proteomes" id="UP000186228"/>
    </source>
</evidence>
<keyword evidence="3" id="KW-1185">Reference proteome</keyword>
<proteinExistence type="predicted"/>
<organism evidence="2 3">
    <name type="scientific">Rhizobium hainanense</name>
    <dbReference type="NCBI Taxonomy" id="52131"/>
    <lineage>
        <taxon>Bacteria</taxon>
        <taxon>Pseudomonadati</taxon>
        <taxon>Pseudomonadota</taxon>
        <taxon>Alphaproteobacteria</taxon>
        <taxon>Hyphomicrobiales</taxon>
        <taxon>Rhizobiaceae</taxon>
        <taxon>Rhizobium/Agrobacterium group</taxon>
        <taxon>Rhizobium</taxon>
    </lineage>
</organism>
<gene>
    <name evidence="2" type="ORF">GA0061100_105140</name>
</gene>
<evidence type="ECO:0000313" key="2">
    <source>
        <dbReference type="EMBL" id="SCB24764.1"/>
    </source>
</evidence>
<evidence type="ECO:0000256" key="1">
    <source>
        <dbReference type="SAM" id="MobiDB-lite"/>
    </source>
</evidence>
<name>A0A1C3VB42_9HYPH</name>
<dbReference type="EMBL" id="FMAC01000005">
    <property type="protein sequence ID" value="SCB24764.1"/>
    <property type="molecule type" value="Genomic_DNA"/>
</dbReference>
<dbReference type="AlphaFoldDB" id="A0A1C3VB42"/>
<reference evidence="3" key="1">
    <citation type="submission" date="2016-08" db="EMBL/GenBank/DDBJ databases">
        <authorList>
            <person name="Varghese N."/>
            <person name="Submissions Spin"/>
        </authorList>
    </citation>
    <scope>NUCLEOTIDE SEQUENCE [LARGE SCALE GENOMIC DNA]</scope>
    <source>
        <strain evidence="3">CCBAU 57015</strain>
    </source>
</reference>
<feature type="region of interest" description="Disordered" evidence="1">
    <location>
        <begin position="1"/>
        <end position="29"/>
    </location>
</feature>
<accession>A0A1C3VB42</accession>
<dbReference type="Proteomes" id="UP000186228">
    <property type="component" value="Unassembled WGS sequence"/>
</dbReference>
<sequence length="76" mass="8265">MLVRGRIPPSVPSGRLPRKGEDHMEPVSPNSSLWFDGGRLLLRPISPLVGEMSVKLTEGGIPPHLLSCFAETPHGR</sequence>
<protein>
    <submittedName>
        <fullName evidence="2">Uncharacterized protein</fullName>
    </submittedName>
</protein>
<dbReference type="STRING" id="52131.GA0061100_105140"/>